<dbReference type="InterPro" id="IPR000868">
    <property type="entry name" value="Isochorismatase-like_dom"/>
</dbReference>
<keyword evidence="3" id="KW-1185">Reference proteome</keyword>
<dbReference type="Pfam" id="PF00857">
    <property type="entry name" value="Isochorismatase"/>
    <property type="match status" value="1"/>
</dbReference>
<dbReference type="InterPro" id="IPR036380">
    <property type="entry name" value="Isochorismatase-like_sf"/>
</dbReference>
<dbReference type="InterPro" id="IPR053152">
    <property type="entry name" value="Hydrolase_YcaC-like"/>
</dbReference>
<dbReference type="OrthoDB" id="9789777at2"/>
<evidence type="ECO:0000259" key="1">
    <source>
        <dbReference type="Pfam" id="PF00857"/>
    </source>
</evidence>
<evidence type="ECO:0000313" key="2">
    <source>
        <dbReference type="EMBL" id="SEW45489.1"/>
    </source>
</evidence>
<name>A0A1I0RVG9_9FLAO</name>
<dbReference type="SUPFAM" id="SSF52499">
    <property type="entry name" value="Isochorismatase-like hydrolases"/>
    <property type="match status" value="1"/>
</dbReference>
<sequence length="234" mass="24930">MKTKFLSLIILAIIGLTNLNAQTKNMMKTKSSPILQKENTVLLLVDEQVGLLSGVRDISTADLRKNVVAMAKAAQIMGVPVIITAVGSDGLWGPVIPELTAALPNVTVIKRSLINAWDDPNVVKAIEATGRKQILIAGISLEVCASLPAISATQAGYDARVVLDASGTFNENKRVAGIQRLTTLGIPLTDYATAAVELLRDNADPKAHDVYGVLGLDFATTVWQLNDAVKKGYK</sequence>
<proteinExistence type="predicted"/>
<dbReference type="AlphaFoldDB" id="A0A1I0RVG9"/>
<dbReference type="Proteomes" id="UP000199469">
    <property type="component" value="Unassembled WGS sequence"/>
</dbReference>
<organism evidence="2 3">
    <name type="scientific">Chryseobacterium wanjuense</name>
    <dbReference type="NCBI Taxonomy" id="356305"/>
    <lineage>
        <taxon>Bacteria</taxon>
        <taxon>Pseudomonadati</taxon>
        <taxon>Bacteroidota</taxon>
        <taxon>Flavobacteriia</taxon>
        <taxon>Flavobacteriales</taxon>
        <taxon>Weeksellaceae</taxon>
        <taxon>Chryseobacterium group</taxon>
        <taxon>Chryseobacterium</taxon>
    </lineage>
</organism>
<feature type="domain" description="Isochorismatase-like" evidence="1">
    <location>
        <begin position="40"/>
        <end position="190"/>
    </location>
</feature>
<reference evidence="3" key="1">
    <citation type="submission" date="2016-10" db="EMBL/GenBank/DDBJ databases">
        <authorList>
            <person name="Varghese N."/>
            <person name="Submissions S."/>
        </authorList>
    </citation>
    <scope>NUCLEOTIDE SEQUENCE [LARGE SCALE GENOMIC DNA]</scope>
    <source>
        <strain evidence="3">DSM 17724</strain>
    </source>
</reference>
<dbReference type="PANTHER" id="PTHR43559:SF3">
    <property type="entry name" value="HYDROLASE YCAC-RELATED"/>
    <property type="match status" value="1"/>
</dbReference>
<dbReference type="PANTHER" id="PTHR43559">
    <property type="entry name" value="HYDROLASE YCAC-RELATED"/>
    <property type="match status" value="1"/>
</dbReference>
<dbReference type="Gene3D" id="3.40.50.850">
    <property type="entry name" value="Isochorismatase-like"/>
    <property type="match status" value="1"/>
</dbReference>
<protein>
    <submittedName>
        <fullName evidence="2">Nicotinamidase-related amidase</fullName>
    </submittedName>
</protein>
<accession>A0A1I0RVG9</accession>
<evidence type="ECO:0000313" key="3">
    <source>
        <dbReference type="Proteomes" id="UP000199469"/>
    </source>
</evidence>
<gene>
    <name evidence="2" type="ORF">SAMN05421841_3334</name>
</gene>
<dbReference type="EMBL" id="FOIU01000002">
    <property type="protein sequence ID" value="SEW45489.1"/>
    <property type="molecule type" value="Genomic_DNA"/>
</dbReference>
<dbReference type="RefSeq" id="WP_089794519.1">
    <property type="nucleotide sequence ID" value="NZ_FOIU01000002.1"/>
</dbReference>
<dbReference type="STRING" id="356305.SAMN05421841_3334"/>